<accession>A0A815THC0</accession>
<organism evidence="7 9">
    <name type="scientific">Didymodactylos carnosus</name>
    <dbReference type="NCBI Taxonomy" id="1234261"/>
    <lineage>
        <taxon>Eukaryota</taxon>
        <taxon>Metazoa</taxon>
        <taxon>Spiralia</taxon>
        <taxon>Gnathifera</taxon>
        <taxon>Rotifera</taxon>
        <taxon>Eurotatoria</taxon>
        <taxon>Bdelloidea</taxon>
        <taxon>Philodinida</taxon>
        <taxon>Philodinidae</taxon>
        <taxon>Didymodactylos</taxon>
    </lineage>
</organism>
<gene>
    <name evidence="7" type="ORF">GPM918_LOCUS37004</name>
    <name evidence="8" type="ORF">SRO942_LOCUS37761</name>
</gene>
<dbReference type="GO" id="GO:0019825">
    <property type="term" value="F:oxygen binding"/>
    <property type="evidence" value="ECO:0007669"/>
    <property type="project" value="InterPro"/>
</dbReference>
<dbReference type="GO" id="GO:0046872">
    <property type="term" value="F:metal ion binding"/>
    <property type="evidence" value="ECO:0007669"/>
    <property type="project" value="UniProtKB-KW"/>
</dbReference>
<dbReference type="InterPro" id="IPR050532">
    <property type="entry name" value="Globin-like_OT"/>
</dbReference>
<evidence type="ECO:0000313" key="8">
    <source>
        <dbReference type="EMBL" id="CAF4369488.1"/>
    </source>
</evidence>
<evidence type="ECO:0000256" key="2">
    <source>
        <dbReference type="ARBA" id="ARBA00022617"/>
    </source>
</evidence>
<keyword evidence="1" id="KW-0813">Transport</keyword>
<evidence type="ECO:0000313" key="9">
    <source>
        <dbReference type="Proteomes" id="UP000663829"/>
    </source>
</evidence>
<reference evidence="7" key="1">
    <citation type="submission" date="2021-02" db="EMBL/GenBank/DDBJ databases">
        <authorList>
            <person name="Nowell W R."/>
        </authorList>
    </citation>
    <scope>NUCLEOTIDE SEQUENCE</scope>
</reference>
<evidence type="ECO:0000313" key="7">
    <source>
        <dbReference type="EMBL" id="CAF1508515.1"/>
    </source>
</evidence>
<dbReference type="InterPro" id="IPR012292">
    <property type="entry name" value="Globin/Proto"/>
</dbReference>
<sequence length="134" mass="15792">MGCTQCTQRQTSSKFLSNNDIEVLQTFWQSILSNDYTSYGVKLMLNLFEQHPEIKHLWTFGQYISVHDICNEYENIISKTDQIWKKQLCEHGAKLFGILNFIILNIKEPQKYQLYLCELGSKHYLFGVTENYLP</sequence>
<evidence type="ECO:0000259" key="6">
    <source>
        <dbReference type="PROSITE" id="PS01033"/>
    </source>
</evidence>
<evidence type="ECO:0000256" key="1">
    <source>
        <dbReference type="ARBA" id="ARBA00022448"/>
    </source>
</evidence>
<dbReference type="Gene3D" id="1.10.490.10">
    <property type="entry name" value="Globins"/>
    <property type="match status" value="1"/>
</dbReference>
<evidence type="ECO:0000256" key="4">
    <source>
        <dbReference type="ARBA" id="ARBA00022723"/>
    </source>
</evidence>
<dbReference type="Proteomes" id="UP000681722">
    <property type="component" value="Unassembled WGS sequence"/>
</dbReference>
<dbReference type="SUPFAM" id="SSF46458">
    <property type="entry name" value="Globin-like"/>
    <property type="match status" value="1"/>
</dbReference>
<keyword evidence="2" id="KW-0349">Heme</keyword>
<protein>
    <recommendedName>
        <fullName evidence="6">Globin domain-containing protein</fullName>
    </recommendedName>
</protein>
<dbReference type="AlphaFoldDB" id="A0A815THC0"/>
<dbReference type="InterPro" id="IPR000971">
    <property type="entry name" value="Globin"/>
</dbReference>
<dbReference type="Proteomes" id="UP000663829">
    <property type="component" value="Unassembled WGS sequence"/>
</dbReference>
<dbReference type="PANTHER" id="PTHR46458">
    <property type="entry name" value="BLR2807 PROTEIN"/>
    <property type="match status" value="1"/>
</dbReference>
<name>A0A815THC0_9BILA</name>
<feature type="non-terminal residue" evidence="7">
    <location>
        <position position="1"/>
    </location>
</feature>
<keyword evidence="9" id="KW-1185">Reference proteome</keyword>
<dbReference type="GO" id="GO:0020037">
    <property type="term" value="F:heme binding"/>
    <property type="evidence" value="ECO:0007669"/>
    <property type="project" value="InterPro"/>
</dbReference>
<dbReference type="GO" id="GO:0005344">
    <property type="term" value="F:oxygen carrier activity"/>
    <property type="evidence" value="ECO:0007669"/>
    <property type="project" value="UniProtKB-KW"/>
</dbReference>
<dbReference type="OrthoDB" id="436496at2759"/>
<comment type="caution">
    <text evidence="7">The sequence shown here is derived from an EMBL/GenBank/DDBJ whole genome shotgun (WGS) entry which is preliminary data.</text>
</comment>
<feature type="domain" description="Globin" evidence="6">
    <location>
        <begin position="15"/>
        <end position="134"/>
    </location>
</feature>
<dbReference type="EMBL" id="CAJOBC010088503">
    <property type="protein sequence ID" value="CAF4369488.1"/>
    <property type="molecule type" value="Genomic_DNA"/>
</dbReference>
<dbReference type="PROSITE" id="PS01033">
    <property type="entry name" value="GLOBIN"/>
    <property type="match status" value="1"/>
</dbReference>
<evidence type="ECO:0000256" key="3">
    <source>
        <dbReference type="ARBA" id="ARBA00022621"/>
    </source>
</evidence>
<dbReference type="PANTHER" id="PTHR46458:SF1">
    <property type="entry name" value="GEO09476P1"/>
    <property type="match status" value="1"/>
</dbReference>
<proteinExistence type="predicted"/>
<dbReference type="InterPro" id="IPR009050">
    <property type="entry name" value="Globin-like_sf"/>
</dbReference>
<keyword evidence="3" id="KW-0561">Oxygen transport</keyword>
<keyword evidence="4" id="KW-0479">Metal-binding</keyword>
<keyword evidence="5" id="KW-0408">Iron</keyword>
<dbReference type="EMBL" id="CAJNOQ010022968">
    <property type="protein sequence ID" value="CAF1508515.1"/>
    <property type="molecule type" value="Genomic_DNA"/>
</dbReference>
<evidence type="ECO:0000256" key="5">
    <source>
        <dbReference type="ARBA" id="ARBA00023004"/>
    </source>
</evidence>